<dbReference type="InterPro" id="IPR010385">
    <property type="entry name" value="DUF982"/>
</dbReference>
<protein>
    <submittedName>
        <fullName evidence="2">DUF982 domain-containing protein</fullName>
    </submittedName>
</protein>
<dbReference type="Gene3D" id="6.10.250.730">
    <property type="match status" value="1"/>
</dbReference>
<comment type="caution">
    <text evidence="2">The sequence shown here is derived from an EMBL/GenBank/DDBJ whole genome shotgun (WGS) entry which is preliminary data.</text>
</comment>
<dbReference type="Pfam" id="PF06169">
    <property type="entry name" value="DUF982"/>
    <property type="match status" value="1"/>
</dbReference>
<proteinExistence type="predicted"/>
<organism evidence="2 3">
    <name type="scientific">Phyllobacterium sophorae</name>
    <dbReference type="NCBI Taxonomy" id="1520277"/>
    <lineage>
        <taxon>Bacteria</taxon>
        <taxon>Pseudomonadati</taxon>
        <taxon>Pseudomonadota</taxon>
        <taxon>Alphaproteobacteria</taxon>
        <taxon>Hyphomicrobiales</taxon>
        <taxon>Phyllobacteriaceae</taxon>
        <taxon>Phyllobacterium</taxon>
    </lineage>
</organism>
<dbReference type="EMBL" id="PGGM01000012">
    <property type="protein sequence ID" value="PSH61501.1"/>
    <property type="molecule type" value="Genomic_DNA"/>
</dbReference>
<dbReference type="OrthoDB" id="8388069at2"/>
<evidence type="ECO:0000256" key="1">
    <source>
        <dbReference type="SAM" id="MobiDB-lite"/>
    </source>
</evidence>
<dbReference type="AlphaFoldDB" id="A0A2P7B4V6"/>
<dbReference type="Proteomes" id="UP000241764">
    <property type="component" value="Unassembled WGS sequence"/>
</dbReference>
<evidence type="ECO:0000313" key="2">
    <source>
        <dbReference type="EMBL" id="PSH61501.1"/>
    </source>
</evidence>
<dbReference type="RefSeq" id="WP_106666177.1">
    <property type="nucleotide sequence ID" value="NZ_PGGM01000012.1"/>
</dbReference>
<feature type="region of interest" description="Disordered" evidence="1">
    <location>
        <begin position="80"/>
        <end position="108"/>
    </location>
</feature>
<sequence length="108" mass="11673">MEYNVFEEPVTLIVGLGFPTQVRTVAEAYALLGEWHSSKTDPARTLAINACRAALSGEIEAQTARGLFVAFAHKHDLLAPGHDEGASQGDAGERARFGVSLEHDRRPT</sequence>
<keyword evidence="3" id="KW-1185">Reference proteome</keyword>
<evidence type="ECO:0000313" key="3">
    <source>
        <dbReference type="Proteomes" id="UP000241764"/>
    </source>
</evidence>
<name>A0A2P7B4V6_9HYPH</name>
<reference evidence="3" key="1">
    <citation type="submission" date="2017-11" db="EMBL/GenBank/DDBJ databases">
        <authorList>
            <person name="Kuznetsova I."/>
            <person name="Sazanova A."/>
            <person name="Chirak E."/>
            <person name="Safronova V."/>
            <person name="Willems A."/>
        </authorList>
    </citation>
    <scope>NUCLEOTIDE SEQUENCE [LARGE SCALE GENOMIC DNA]</scope>
    <source>
        <strain evidence="3">CCBAU 03422</strain>
    </source>
</reference>
<gene>
    <name evidence="2" type="ORF">CU103_22000</name>
</gene>
<accession>A0A2P7B4V6</accession>